<dbReference type="GO" id="GO:0005249">
    <property type="term" value="F:voltage-gated potassium channel activity"/>
    <property type="evidence" value="ECO:0007669"/>
    <property type="project" value="InterPro"/>
</dbReference>
<dbReference type="GO" id="GO:0008076">
    <property type="term" value="C:voltage-gated potassium channel complex"/>
    <property type="evidence" value="ECO:0007669"/>
    <property type="project" value="InterPro"/>
</dbReference>
<proteinExistence type="predicted"/>
<keyword evidence="4 13" id="KW-0812">Transmembrane</keyword>
<dbReference type="InterPro" id="IPR027359">
    <property type="entry name" value="Volt_channel_dom_sf"/>
</dbReference>
<dbReference type="InterPro" id="IPR005821">
    <property type="entry name" value="Ion_trans_dom"/>
</dbReference>
<dbReference type="Proteomes" id="UP001212152">
    <property type="component" value="Unassembled WGS sequence"/>
</dbReference>
<dbReference type="PRINTS" id="PR00169">
    <property type="entry name" value="KCHANNEL"/>
</dbReference>
<gene>
    <name evidence="15" type="primary">DIRC2</name>
    <name evidence="15" type="ORF">HDU87_003347</name>
</gene>
<evidence type="ECO:0000256" key="6">
    <source>
        <dbReference type="ARBA" id="ARBA00022882"/>
    </source>
</evidence>
<protein>
    <submittedName>
        <fullName evidence="15">Solute carrier 49 member 4</fullName>
    </submittedName>
</protein>
<feature type="transmembrane region" description="Helical" evidence="13">
    <location>
        <begin position="212"/>
        <end position="236"/>
    </location>
</feature>
<evidence type="ECO:0000256" key="3">
    <source>
        <dbReference type="ARBA" id="ARBA00022538"/>
    </source>
</evidence>
<accession>A0AAD5TQ72</accession>
<feature type="compositionally biased region" description="Low complexity" evidence="12">
    <location>
        <begin position="507"/>
        <end position="524"/>
    </location>
</feature>
<keyword evidence="16" id="KW-1185">Reference proteome</keyword>
<dbReference type="GO" id="GO:0001508">
    <property type="term" value="P:action potential"/>
    <property type="evidence" value="ECO:0007669"/>
    <property type="project" value="TreeGrafter"/>
</dbReference>
<dbReference type="PRINTS" id="PR01333">
    <property type="entry name" value="2POREKCHANEL"/>
</dbReference>
<feature type="transmembrane region" description="Helical" evidence="13">
    <location>
        <begin position="297"/>
        <end position="319"/>
    </location>
</feature>
<reference evidence="15" key="1">
    <citation type="submission" date="2020-05" db="EMBL/GenBank/DDBJ databases">
        <title>Phylogenomic resolution of chytrid fungi.</title>
        <authorList>
            <person name="Stajich J.E."/>
            <person name="Amses K."/>
            <person name="Simmons R."/>
            <person name="Seto K."/>
            <person name="Myers J."/>
            <person name="Bonds A."/>
            <person name="Quandt C.A."/>
            <person name="Barry K."/>
            <person name="Liu P."/>
            <person name="Grigoriev I."/>
            <person name="Longcore J.E."/>
            <person name="James T.Y."/>
        </authorList>
    </citation>
    <scope>NUCLEOTIDE SEQUENCE</scope>
    <source>
        <strain evidence="15">JEL0379</strain>
    </source>
</reference>
<evidence type="ECO:0000256" key="11">
    <source>
        <dbReference type="ARBA" id="ARBA00023303"/>
    </source>
</evidence>
<feature type="region of interest" description="Disordered" evidence="12">
    <location>
        <begin position="335"/>
        <end position="355"/>
    </location>
</feature>
<keyword evidence="11" id="KW-0407">Ion channel</keyword>
<evidence type="ECO:0000256" key="10">
    <source>
        <dbReference type="ARBA" id="ARBA00023136"/>
    </source>
</evidence>
<evidence type="ECO:0000256" key="12">
    <source>
        <dbReference type="SAM" id="MobiDB-lite"/>
    </source>
</evidence>
<dbReference type="InterPro" id="IPR028325">
    <property type="entry name" value="VG_K_chnl"/>
</dbReference>
<evidence type="ECO:0000313" key="15">
    <source>
        <dbReference type="EMBL" id="KAJ3178792.1"/>
    </source>
</evidence>
<evidence type="ECO:0000259" key="14">
    <source>
        <dbReference type="Pfam" id="PF00520"/>
    </source>
</evidence>
<keyword evidence="2" id="KW-0813">Transport</keyword>
<dbReference type="PANTHER" id="PTHR11537:SF254">
    <property type="entry name" value="POTASSIUM VOLTAGE-GATED CHANNEL PROTEIN SHAB"/>
    <property type="match status" value="1"/>
</dbReference>
<evidence type="ECO:0000256" key="1">
    <source>
        <dbReference type="ARBA" id="ARBA00004141"/>
    </source>
</evidence>
<feature type="region of interest" description="Disordered" evidence="12">
    <location>
        <begin position="466"/>
        <end position="524"/>
    </location>
</feature>
<feature type="region of interest" description="Disordered" evidence="12">
    <location>
        <begin position="1"/>
        <end position="47"/>
    </location>
</feature>
<feature type="region of interest" description="Disordered" evidence="12">
    <location>
        <begin position="372"/>
        <end position="404"/>
    </location>
</feature>
<name>A0AAD5TQ72_9FUNG</name>
<dbReference type="EMBL" id="JADGJQ010000024">
    <property type="protein sequence ID" value="KAJ3178792.1"/>
    <property type="molecule type" value="Genomic_DNA"/>
</dbReference>
<keyword evidence="9" id="KW-0406">Ion transport</keyword>
<keyword evidence="6" id="KW-0851">Voltage-gated channel</keyword>
<comment type="caution">
    <text evidence="15">The sequence shown here is derived from an EMBL/GenBank/DDBJ whole genome shotgun (WGS) entry which is preliminary data.</text>
</comment>
<evidence type="ECO:0000256" key="8">
    <source>
        <dbReference type="ARBA" id="ARBA00022989"/>
    </source>
</evidence>
<dbReference type="Gene3D" id="1.20.120.350">
    <property type="entry name" value="Voltage-gated potassium channels. Chain C"/>
    <property type="match status" value="1"/>
</dbReference>
<sequence length="602" mass="67445">MNGRQGPGRHDFGGMSSGSRDPRPPSPTKNGQGNVQWKLEKHRPHQREINIDDSLETDLDEINIKDVEDDVFGTRGDDGIDFETYDTELSGDFPFDRHSLSPNQSSTYSNAAWREQLRYWLNNRWFTIELILQLACCPTIAAAFSVERLIDFLTVLPFYIDIVRAASTGRTLYGTTYEIEGGAWVRIIDLGRLLRLFRLFPKSGKLRMMGRAFYGLWLLFILIPLLVLLFSVLLFYSEQTGEWFDDKTRLWYYVNSGKVSPFQSIPDCFWFVLVTLTTIGYGDVVPVTLAGRILSSALMITSLFLVAFPLTMITSQYTLVANRYAEQRSLARMQRAERRRRREKQRQEHLSRAVATSEGSLVESFKNKVKELVTRAPSEDSQQQRPDPLRFTRSMTEPVESSKTVNNWGSLRASANRLKGKASDSPLARLVYARPSGDGSSARFGSERELGSHSLSVLHPQVAVGPGNIIPGLPPDDLSRPRVLRQSSSTPDLLSLARASPKPPQQPTNNTARPTTPDPTDAPQTKSILIASEPRSTWPSAGTGAMIQIALDPGLAPATIPARHDFQFLYNSDGTVSRIQIRYTDPAQIDEVIRALNAIVPR</sequence>
<dbReference type="AlphaFoldDB" id="A0AAD5TQ72"/>
<keyword evidence="10 13" id="KW-0472">Membrane</keyword>
<dbReference type="Gene3D" id="1.10.287.70">
    <property type="match status" value="1"/>
</dbReference>
<dbReference type="SUPFAM" id="SSF81324">
    <property type="entry name" value="Voltage-gated potassium channels"/>
    <property type="match status" value="1"/>
</dbReference>
<keyword evidence="7" id="KW-0630">Potassium</keyword>
<keyword evidence="5" id="KW-0631">Potassium channel</keyword>
<organism evidence="15 16">
    <name type="scientific">Geranomyces variabilis</name>
    <dbReference type="NCBI Taxonomy" id="109894"/>
    <lineage>
        <taxon>Eukaryota</taxon>
        <taxon>Fungi</taxon>
        <taxon>Fungi incertae sedis</taxon>
        <taxon>Chytridiomycota</taxon>
        <taxon>Chytridiomycota incertae sedis</taxon>
        <taxon>Chytridiomycetes</taxon>
        <taxon>Spizellomycetales</taxon>
        <taxon>Powellomycetaceae</taxon>
        <taxon>Geranomyces</taxon>
    </lineage>
</organism>
<evidence type="ECO:0000256" key="2">
    <source>
        <dbReference type="ARBA" id="ARBA00022448"/>
    </source>
</evidence>
<dbReference type="Pfam" id="PF00520">
    <property type="entry name" value="Ion_trans"/>
    <property type="match status" value="1"/>
</dbReference>
<feature type="compositionally biased region" description="Polar residues" evidence="12">
    <location>
        <begin position="393"/>
        <end position="404"/>
    </location>
</feature>
<evidence type="ECO:0000256" key="4">
    <source>
        <dbReference type="ARBA" id="ARBA00022692"/>
    </source>
</evidence>
<comment type="subcellular location">
    <subcellularLocation>
        <location evidence="1">Membrane</location>
        <topology evidence="1">Multi-pass membrane protein</topology>
    </subcellularLocation>
</comment>
<dbReference type="InterPro" id="IPR003280">
    <property type="entry name" value="2pore_dom_K_chnl"/>
</dbReference>
<evidence type="ECO:0000256" key="7">
    <source>
        <dbReference type="ARBA" id="ARBA00022958"/>
    </source>
</evidence>
<evidence type="ECO:0000256" key="9">
    <source>
        <dbReference type="ARBA" id="ARBA00023065"/>
    </source>
</evidence>
<keyword evidence="8 13" id="KW-1133">Transmembrane helix</keyword>
<evidence type="ECO:0000256" key="13">
    <source>
        <dbReference type="SAM" id="Phobius"/>
    </source>
</evidence>
<feature type="transmembrane region" description="Helical" evidence="13">
    <location>
        <begin position="269"/>
        <end position="290"/>
    </location>
</feature>
<dbReference type="PANTHER" id="PTHR11537">
    <property type="entry name" value="VOLTAGE-GATED POTASSIUM CHANNEL"/>
    <property type="match status" value="1"/>
</dbReference>
<feature type="domain" description="Ion transport" evidence="14">
    <location>
        <begin position="105"/>
        <end position="320"/>
    </location>
</feature>
<evidence type="ECO:0000256" key="5">
    <source>
        <dbReference type="ARBA" id="ARBA00022826"/>
    </source>
</evidence>
<keyword evidence="3" id="KW-0633">Potassium transport</keyword>
<evidence type="ECO:0000313" key="16">
    <source>
        <dbReference type="Proteomes" id="UP001212152"/>
    </source>
</evidence>